<organism evidence="1 2">
    <name type="scientific">Petralouisia muris</name>
    <dbReference type="NCBI Taxonomy" id="3032872"/>
    <lineage>
        <taxon>Bacteria</taxon>
        <taxon>Bacillati</taxon>
        <taxon>Bacillota</taxon>
        <taxon>Clostridia</taxon>
        <taxon>Lachnospirales</taxon>
        <taxon>Lachnospiraceae</taxon>
        <taxon>Petralouisia</taxon>
    </lineage>
</organism>
<evidence type="ECO:0000313" key="2">
    <source>
        <dbReference type="Proteomes" id="UP000304953"/>
    </source>
</evidence>
<evidence type="ECO:0000313" key="1">
    <source>
        <dbReference type="EMBL" id="TGY97158.1"/>
    </source>
</evidence>
<dbReference type="Proteomes" id="UP000304953">
    <property type="component" value="Unassembled WGS sequence"/>
</dbReference>
<protein>
    <submittedName>
        <fullName evidence="1">DUF1294 domain-containing protein</fullName>
    </submittedName>
</protein>
<accession>A0AC61RZL0</accession>
<proteinExistence type="predicted"/>
<name>A0AC61RZL0_9FIRM</name>
<dbReference type="EMBL" id="SRYA01000010">
    <property type="protein sequence ID" value="TGY97158.1"/>
    <property type="molecule type" value="Genomic_DNA"/>
</dbReference>
<keyword evidence="2" id="KW-1185">Reference proteome</keyword>
<gene>
    <name evidence="1" type="ORF">E5329_06685</name>
</gene>
<comment type="caution">
    <text evidence="1">The sequence shown here is derived from an EMBL/GenBank/DDBJ whole genome shotgun (WGS) entry which is preliminary data.</text>
</comment>
<sequence length="88" mass="10051">MEYGLILYLVVVNLIGFSLMGLDKWKAKHKKWRIAERTFFGIAIVGGSLGTWAGMYAFCHKTRHWYFVVGMPLILAIQAAVWLLTFGK</sequence>
<reference evidence="1" key="1">
    <citation type="submission" date="2019-04" db="EMBL/GenBank/DDBJ databases">
        <title>Microbes associate with the intestines of laboratory mice.</title>
        <authorList>
            <person name="Navarre W."/>
            <person name="Wong E."/>
            <person name="Huang K."/>
            <person name="Tropini C."/>
            <person name="Ng K."/>
            <person name="Yu B."/>
        </authorList>
    </citation>
    <scope>NUCLEOTIDE SEQUENCE</scope>
    <source>
        <strain evidence="1">NM01_1-7b</strain>
    </source>
</reference>